<name>A0A699R153_TANCI</name>
<reference evidence="2" key="1">
    <citation type="journal article" date="2019" name="Sci. Rep.">
        <title>Draft genome of Tanacetum cinerariifolium, the natural source of mosquito coil.</title>
        <authorList>
            <person name="Yamashiro T."/>
            <person name="Shiraishi A."/>
            <person name="Satake H."/>
            <person name="Nakayama K."/>
        </authorList>
    </citation>
    <scope>NUCLEOTIDE SEQUENCE</scope>
</reference>
<feature type="compositionally biased region" description="Polar residues" evidence="1">
    <location>
        <begin position="21"/>
        <end position="35"/>
    </location>
</feature>
<accession>A0A699R153</accession>
<evidence type="ECO:0000256" key="1">
    <source>
        <dbReference type="SAM" id="MobiDB-lite"/>
    </source>
</evidence>
<comment type="caution">
    <text evidence="2">The sequence shown here is derived from an EMBL/GenBank/DDBJ whole genome shotgun (WGS) entry which is preliminary data.</text>
</comment>
<dbReference type="AlphaFoldDB" id="A0A699R153"/>
<feature type="region of interest" description="Disordered" evidence="1">
    <location>
        <begin position="18"/>
        <end position="38"/>
    </location>
</feature>
<proteinExistence type="predicted"/>
<sequence>MAGGVRVGKGTALMANEVIPQHTTQPLPSGSQIPEKSNHQKVVEYENEKVFAVKRKARAAKDRAVMG</sequence>
<evidence type="ECO:0000313" key="2">
    <source>
        <dbReference type="EMBL" id="GFC79853.1"/>
    </source>
</evidence>
<protein>
    <submittedName>
        <fullName evidence="2">Uncharacterized protein</fullName>
    </submittedName>
</protein>
<organism evidence="2">
    <name type="scientific">Tanacetum cinerariifolium</name>
    <name type="common">Dalmatian daisy</name>
    <name type="synonym">Chrysanthemum cinerariifolium</name>
    <dbReference type="NCBI Taxonomy" id="118510"/>
    <lineage>
        <taxon>Eukaryota</taxon>
        <taxon>Viridiplantae</taxon>
        <taxon>Streptophyta</taxon>
        <taxon>Embryophyta</taxon>
        <taxon>Tracheophyta</taxon>
        <taxon>Spermatophyta</taxon>
        <taxon>Magnoliopsida</taxon>
        <taxon>eudicotyledons</taxon>
        <taxon>Gunneridae</taxon>
        <taxon>Pentapetalae</taxon>
        <taxon>asterids</taxon>
        <taxon>campanulids</taxon>
        <taxon>Asterales</taxon>
        <taxon>Asteraceae</taxon>
        <taxon>Asteroideae</taxon>
        <taxon>Anthemideae</taxon>
        <taxon>Anthemidinae</taxon>
        <taxon>Tanacetum</taxon>
    </lineage>
</organism>
<gene>
    <name evidence="2" type="ORF">Tci_851823</name>
</gene>
<dbReference type="EMBL" id="BKCJ011072343">
    <property type="protein sequence ID" value="GFC79853.1"/>
    <property type="molecule type" value="Genomic_DNA"/>
</dbReference>